<dbReference type="InterPro" id="IPR041588">
    <property type="entry name" value="Integrase_H2C2"/>
</dbReference>
<dbReference type="InterPro" id="IPR036397">
    <property type="entry name" value="RNaseH_sf"/>
</dbReference>
<accession>A0AAE0QEP0</accession>
<dbReference type="Proteomes" id="UP001274896">
    <property type="component" value="Unassembled WGS sequence"/>
</dbReference>
<evidence type="ECO:0000256" key="1">
    <source>
        <dbReference type="ARBA" id="ARBA00010879"/>
    </source>
</evidence>
<comment type="similarity">
    <text evidence="1">Belongs to the beta type-B retroviral polymerase family. HERV class-II K(HML-2) pol subfamily.</text>
</comment>
<dbReference type="Gene3D" id="3.10.10.10">
    <property type="entry name" value="HIV Type 1 Reverse Transcriptase, subunit A, domain 1"/>
    <property type="match status" value="1"/>
</dbReference>
<dbReference type="AlphaFoldDB" id="A0AAE0QEP0"/>
<dbReference type="EMBL" id="JAUCMX010000016">
    <property type="protein sequence ID" value="KAK3520257.1"/>
    <property type="molecule type" value="Genomic_DNA"/>
</dbReference>
<dbReference type="GO" id="GO:0003676">
    <property type="term" value="F:nucleic acid binding"/>
    <property type="evidence" value="ECO:0007669"/>
    <property type="project" value="InterPro"/>
</dbReference>
<feature type="compositionally biased region" description="Basic and acidic residues" evidence="5">
    <location>
        <begin position="299"/>
        <end position="313"/>
    </location>
</feature>
<evidence type="ECO:0000313" key="7">
    <source>
        <dbReference type="EMBL" id="KAK3520257.1"/>
    </source>
</evidence>
<evidence type="ECO:0000259" key="6">
    <source>
        <dbReference type="PROSITE" id="PS50878"/>
    </source>
</evidence>
<dbReference type="CDD" id="cd01647">
    <property type="entry name" value="RT_LTR"/>
    <property type="match status" value="1"/>
</dbReference>
<evidence type="ECO:0000256" key="3">
    <source>
        <dbReference type="ARBA" id="ARBA00023268"/>
    </source>
</evidence>
<keyword evidence="3" id="KW-0511">Multifunctional enzyme</keyword>
<protein>
    <recommendedName>
        <fullName evidence="4">Gypsy retrotransposon integrase-like protein 1</fullName>
        <ecNumber evidence="2">3.1.26.4</ecNumber>
    </recommendedName>
</protein>
<feature type="region of interest" description="Disordered" evidence="5">
    <location>
        <begin position="273"/>
        <end position="323"/>
    </location>
</feature>
<organism evidence="7 8">
    <name type="scientific">Hemibagrus guttatus</name>
    <dbReference type="NCBI Taxonomy" id="175788"/>
    <lineage>
        <taxon>Eukaryota</taxon>
        <taxon>Metazoa</taxon>
        <taxon>Chordata</taxon>
        <taxon>Craniata</taxon>
        <taxon>Vertebrata</taxon>
        <taxon>Euteleostomi</taxon>
        <taxon>Actinopterygii</taxon>
        <taxon>Neopterygii</taxon>
        <taxon>Teleostei</taxon>
        <taxon>Ostariophysi</taxon>
        <taxon>Siluriformes</taxon>
        <taxon>Bagridae</taxon>
        <taxon>Hemibagrus</taxon>
    </lineage>
</organism>
<name>A0AAE0QEP0_9TELE</name>
<dbReference type="Pfam" id="PF00078">
    <property type="entry name" value="RVT_1"/>
    <property type="match status" value="1"/>
</dbReference>
<keyword evidence="8" id="KW-1185">Reference proteome</keyword>
<dbReference type="InterPro" id="IPR050951">
    <property type="entry name" value="Retrovirus_Pol_polyprotein"/>
</dbReference>
<feature type="compositionally biased region" description="Polar residues" evidence="5">
    <location>
        <begin position="273"/>
        <end position="289"/>
    </location>
</feature>
<dbReference type="SUPFAM" id="SSF53098">
    <property type="entry name" value="Ribonuclease H-like"/>
    <property type="match status" value="1"/>
</dbReference>
<evidence type="ECO:0000256" key="2">
    <source>
        <dbReference type="ARBA" id="ARBA00012180"/>
    </source>
</evidence>
<sequence>MGLVDSIDLRPCIDYRALNKITVKFRYPLPLIPSALERLRGTTVFTKLELHSAYNFIRIRDGDEWKTAFVTPTGHYEYLVMPYRLVNAPSVFQEFMHEVLREFLHKSVLVYIDNILIYSRSMAEHRRHVAEVLQRLRNYQLFLKAKKCVFHQSSIQFLGYVIDRSGVRMDEKTVAAVRNWPIPTSVKDLQRFLGFANFYRRFIQDYSSITSPLTSLLRNKPKSLTWTPAATQAFDKLKTAFTTAPLLVHPKAELPFIVEVDASTTGVGAVLSQQQGNPENFTHVPSSHENSARRRSKNIKADALSRIHSRDENSNEPESILPEKHFASPISWSEETLPEPSAPTDAPPGCPQGLQFVPRVRRTALIHSSHASLGTGNPGINGTLSLLKQRFWWPNMVADIRRYVQGCQECAISKSPRHLPSGKLLPLPVPNRPWSHLGVDFITDLPVSGGCTCVLVIVDRFSKSCQLIPLPGQPTAMGTAECLFNHVLL</sequence>
<dbReference type="InterPro" id="IPR012337">
    <property type="entry name" value="RNaseH-like_sf"/>
</dbReference>
<comment type="caution">
    <text evidence="7">The sequence shown here is derived from an EMBL/GenBank/DDBJ whole genome shotgun (WGS) entry which is preliminary data.</text>
</comment>
<reference evidence="7" key="1">
    <citation type="submission" date="2023-06" db="EMBL/GenBank/DDBJ databases">
        <title>Male Hemibagrus guttatus genome.</title>
        <authorList>
            <person name="Bian C."/>
        </authorList>
    </citation>
    <scope>NUCLEOTIDE SEQUENCE</scope>
    <source>
        <strain evidence="7">Male_cb2023</strain>
        <tissue evidence="7">Muscle</tissue>
    </source>
</reference>
<dbReference type="GO" id="GO:0004523">
    <property type="term" value="F:RNA-DNA hybrid ribonuclease activity"/>
    <property type="evidence" value="ECO:0007669"/>
    <property type="project" value="UniProtKB-EC"/>
</dbReference>
<dbReference type="PANTHER" id="PTHR37984:SF5">
    <property type="entry name" value="PROTEIN NYNRIN-LIKE"/>
    <property type="match status" value="1"/>
</dbReference>
<dbReference type="Gene3D" id="3.30.70.270">
    <property type="match status" value="2"/>
</dbReference>
<dbReference type="InterPro" id="IPR043128">
    <property type="entry name" value="Rev_trsase/Diguanyl_cyclase"/>
</dbReference>
<dbReference type="Pfam" id="PF17921">
    <property type="entry name" value="Integrase_H2C2"/>
    <property type="match status" value="1"/>
</dbReference>
<evidence type="ECO:0000256" key="4">
    <source>
        <dbReference type="ARBA" id="ARBA00039658"/>
    </source>
</evidence>
<dbReference type="InterPro" id="IPR000477">
    <property type="entry name" value="RT_dom"/>
</dbReference>
<dbReference type="PROSITE" id="PS50878">
    <property type="entry name" value="RT_POL"/>
    <property type="match status" value="1"/>
</dbReference>
<dbReference type="InterPro" id="IPR043502">
    <property type="entry name" value="DNA/RNA_pol_sf"/>
</dbReference>
<dbReference type="GO" id="GO:0006259">
    <property type="term" value="P:DNA metabolic process"/>
    <property type="evidence" value="ECO:0007669"/>
    <property type="project" value="UniProtKB-ARBA"/>
</dbReference>
<feature type="domain" description="Reverse transcriptase" evidence="6">
    <location>
        <begin position="1"/>
        <end position="162"/>
    </location>
</feature>
<dbReference type="Pfam" id="PF17919">
    <property type="entry name" value="RT_RNaseH_2"/>
    <property type="match status" value="1"/>
</dbReference>
<dbReference type="FunFam" id="3.30.70.270:FF:000026">
    <property type="entry name" value="Transposon Ty3-G Gag-Pol polyprotein"/>
    <property type="match status" value="1"/>
</dbReference>
<dbReference type="InterPro" id="IPR041577">
    <property type="entry name" value="RT_RNaseH_2"/>
</dbReference>
<dbReference type="Gene3D" id="3.30.420.10">
    <property type="entry name" value="Ribonuclease H-like superfamily/Ribonuclease H"/>
    <property type="match status" value="1"/>
</dbReference>
<gene>
    <name evidence="7" type="ORF">QTP70_019681</name>
</gene>
<evidence type="ECO:0000313" key="8">
    <source>
        <dbReference type="Proteomes" id="UP001274896"/>
    </source>
</evidence>
<dbReference type="SUPFAM" id="SSF56672">
    <property type="entry name" value="DNA/RNA polymerases"/>
    <property type="match status" value="1"/>
</dbReference>
<evidence type="ECO:0000256" key="5">
    <source>
        <dbReference type="SAM" id="MobiDB-lite"/>
    </source>
</evidence>
<dbReference type="PANTHER" id="PTHR37984">
    <property type="entry name" value="PROTEIN CBG26694"/>
    <property type="match status" value="1"/>
</dbReference>
<dbReference type="EC" id="3.1.26.4" evidence="2"/>
<dbReference type="Gene3D" id="1.10.340.70">
    <property type="match status" value="1"/>
</dbReference>
<proteinExistence type="inferred from homology"/>